<evidence type="ECO:0000256" key="1">
    <source>
        <dbReference type="ARBA" id="ARBA00004442"/>
    </source>
</evidence>
<keyword evidence="3 6" id="KW-0732">Signal</keyword>
<evidence type="ECO:0000259" key="8">
    <source>
        <dbReference type="Pfam" id="PF14322"/>
    </source>
</evidence>
<feature type="signal peptide" evidence="6">
    <location>
        <begin position="1"/>
        <end position="21"/>
    </location>
</feature>
<evidence type="ECO:0000313" key="9">
    <source>
        <dbReference type="EMBL" id="SEF60503.1"/>
    </source>
</evidence>
<dbReference type="InterPro" id="IPR011990">
    <property type="entry name" value="TPR-like_helical_dom_sf"/>
</dbReference>
<dbReference type="SUPFAM" id="SSF48452">
    <property type="entry name" value="TPR-like"/>
    <property type="match status" value="1"/>
</dbReference>
<reference evidence="9 10" key="1">
    <citation type="submission" date="2016-10" db="EMBL/GenBank/DDBJ databases">
        <authorList>
            <person name="de Groot N.N."/>
        </authorList>
    </citation>
    <scope>NUCLEOTIDE SEQUENCE [LARGE SCALE GENOMIC DNA]</scope>
    <source>
        <strain evidence="9 10">AR32</strain>
    </source>
</reference>
<evidence type="ECO:0000256" key="6">
    <source>
        <dbReference type="SAM" id="SignalP"/>
    </source>
</evidence>
<evidence type="ECO:0000256" key="2">
    <source>
        <dbReference type="ARBA" id="ARBA00006275"/>
    </source>
</evidence>
<accession>A0A1H5TCL0</accession>
<dbReference type="InterPro" id="IPR012944">
    <property type="entry name" value="SusD_RagB_dom"/>
</dbReference>
<comment type="similarity">
    <text evidence="2">Belongs to the SusD family.</text>
</comment>
<dbReference type="Proteomes" id="UP000236735">
    <property type="component" value="Unassembled WGS sequence"/>
</dbReference>
<dbReference type="Pfam" id="PF14322">
    <property type="entry name" value="SusD-like_3"/>
    <property type="match status" value="1"/>
</dbReference>
<proteinExistence type="inferred from homology"/>
<dbReference type="RefSeq" id="WP_051949880.1">
    <property type="nucleotide sequence ID" value="NZ_FNUV01000002.1"/>
</dbReference>
<dbReference type="GO" id="GO:0009279">
    <property type="term" value="C:cell outer membrane"/>
    <property type="evidence" value="ECO:0007669"/>
    <property type="project" value="UniProtKB-SubCell"/>
</dbReference>
<evidence type="ECO:0000256" key="3">
    <source>
        <dbReference type="ARBA" id="ARBA00022729"/>
    </source>
</evidence>
<dbReference type="Pfam" id="PF07980">
    <property type="entry name" value="SusD_RagB"/>
    <property type="match status" value="1"/>
</dbReference>
<organism evidence="9 10">
    <name type="scientific">Xylanibacter ruminicola</name>
    <name type="common">Prevotella ruminicola</name>
    <dbReference type="NCBI Taxonomy" id="839"/>
    <lineage>
        <taxon>Bacteria</taxon>
        <taxon>Pseudomonadati</taxon>
        <taxon>Bacteroidota</taxon>
        <taxon>Bacteroidia</taxon>
        <taxon>Bacteroidales</taxon>
        <taxon>Prevotellaceae</taxon>
        <taxon>Xylanibacter</taxon>
    </lineage>
</organism>
<feature type="domain" description="RagB/SusD" evidence="7">
    <location>
        <begin position="328"/>
        <end position="684"/>
    </location>
</feature>
<protein>
    <submittedName>
        <fullName evidence="9">Starch-binding associating with outer membrane</fullName>
    </submittedName>
</protein>
<comment type="subcellular location">
    <subcellularLocation>
        <location evidence="1">Cell outer membrane</location>
    </subcellularLocation>
</comment>
<dbReference type="Gene3D" id="1.25.40.390">
    <property type="match status" value="1"/>
</dbReference>
<gene>
    <name evidence="9" type="ORF">SAMN05216354_0988</name>
</gene>
<dbReference type="EMBL" id="FNUV01000002">
    <property type="protein sequence ID" value="SEF60503.1"/>
    <property type="molecule type" value="Genomic_DNA"/>
</dbReference>
<keyword evidence="4" id="KW-0472">Membrane</keyword>
<dbReference type="AlphaFoldDB" id="A0A1H5TCL0"/>
<sequence length="686" mass="76902">MKKILFIMTAGIALLFNSCVGLDVPPNNVVTEDQLISDESGLDIYFANIYSNMPFEDFKYRFSEGFTNNGWLVSFGTEGIGEGVGREGFMNAWRGEGNPYWSQAFKTLRQINQLIRDLPATASSLPEPTLNQYLGDAYYCRATIFYAMARRYGGIPLVTKVIDYPAESDELEVPRSSEEDTWKQILADYDKAAELMGPISLKDGYANKYIALAWKSEAALYAACIAKYNQTVTGHLTGVGQKTGIRVMGFEDSQANNLANQWFKEAYLAAKAIIDSGRYSLYKKGWEAGNKDAIMQSMVNMLSDSDSPENIQTREYSYPTYVHSYDSYNTPCTIHSPLSGGTCPTADFISLFDGIPVNADGSIKTTDAQGNYILYDNPFDFFKNAEPRLRAQVIVPGDVFRGKVIEIRQGIYTGSEPIKPLFSTDPSADYSYGNASKGPQTLKAYSDKPKTLFMCPNQGTVETVDVKGVTTQATGADGPFYSWAEGGVTGMYSRKWLYQGSDARSGEGVCDQHFILMRYAEVLLNYAEAAVELSLQGISSPDGSDMLSIASEAIRSIQERAGANVMTSNLTSNEKSRNIVRKERRKELAFEQKTKYDLRRWRVQDYDNRDGFWGITRDKDSYSDNSRYRFHGLYPYMSAQSGKYFFDYHYQYLGQNECEFNAIDYYFAIPGGEVSKSPVIDQQPNR</sequence>
<evidence type="ECO:0000256" key="5">
    <source>
        <dbReference type="ARBA" id="ARBA00023237"/>
    </source>
</evidence>
<dbReference type="InterPro" id="IPR033985">
    <property type="entry name" value="SusD-like_N"/>
</dbReference>
<name>A0A1H5TCL0_XYLRU</name>
<feature type="chain" id="PRO_5009284868" evidence="6">
    <location>
        <begin position="22"/>
        <end position="686"/>
    </location>
</feature>
<evidence type="ECO:0000256" key="4">
    <source>
        <dbReference type="ARBA" id="ARBA00023136"/>
    </source>
</evidence>
<keyword evidence="5" id="KW-0998">Cell outer membrane</keyword>
<evidence type="ECO:0000313" key="10">
    <source>
        <dbReference type="Proteomes" id="UP000236735"/>
    </source>
</evidence>
<feature type="domain" description="SusD-like N-terminal" evidence="8">
    <location>
        <begin position="98"/>
        <end position="200"/>
    </location>
</feature>
<evidence type="ECO:0000259" key="7">
    <source>
        <dbReference type="Pfam" id="PF07980"/>
    </source>
</evidence>